<organism evidence="1 2">
    <name type="scientific">Anisodus tanguticus</name>
    <dbReference type="NCBI Taxonomy" id="243964"/>
    <lineage>
        <taxon>Eukaryota</taxon>
        <taxon>Viridiplantae</taxon>
        <taxon>Streptophyta</taxon>
        <taxon>Embryophyta</taxon>
        <taxon>Tracheophyta</taxon>
        <taxon>Spermatophyta</taxon>
        <taxon>Magnoliopsida</taxon>
        <taxon>eudicotyledons</taxon>
        <taxon>Gunneridae</taxon>
        <taxon>Pentapetalae</taxon>
        <taxon>asterids</taxon>
        <taxon>lamiids</taxon>
        <taxon>Solanales</taxon>
        <taxon>Solanaceae</taxon>
        <taxon>Solanoideae</taxon>
        <taxon>Hyoscyameae</taxon>
        <taxon>Anisodus</taxon>
    </lineage>
</organism>
<keyword evidence="2" id="KW-1185">Reference proteome</keyword>
<reference evidence="1" key="1">
    <citation type="submission" date="2023-12" db="EMBL/GenBank/DDBJ databases">
        <title>Genome assembly of Anisodus tanguticus.</title>
        <authorList>
            <person name="Wang Y.-J."/>
        </authorList>
    </citation>
    <scope>NUCLEOTIDE SEQUENCE</scope>
    <source>
        <strain evidence="1">KB-2021</strain>
        <tissue evidence="1">Leaf</tissue>
    </source>
</reference>
<dbReference type="EMBL" id="JAVYJV010000019">
    <property type="protein sequence ID" value="KAK4345069.1"/>
    <property type="molecule type" value="Genomic_DNA"/>
</dbReference>
<dbReference type="AlphaFoldDB" id="A0AAE1V1E9"/>
<evidence type="ECO:0000313" key="1">
    <source>
        <dbReference type="EMBL" id="KAK4345069.1"/>
    </source>
</evidence>
<proteinExistence type="predicted"/>
<gene>
    <name evidence="1" type="ORF">RND71_035245</name>
</gene>
<name>A0AAE1V1E9_9SOLA</name>
<protein>
    <submittedName>
        <fullName evidence="1">Uncharacterized protein</fullName>
    </submittedName>
</protein>
<dbReference type="Proteomes" id="UP001291623">
    <property type="component" value="Unassembled WGS sequence"/>
</dbReference>
<accession>A0AAE1V1E9</accession>
<evidence type="ECO:0000313" key="2">
    <source>
        <dbReference type="Proteomes" id="UP001291623"/>
    </source>
</evidence>
<comment type="caution">
    <text evidence="1">The sequence shown here is derived from an EMBL/GenBank/DDBJ whole genome shotgun (WGS) entry which is preliminary data.</text>
</comment>
<sequence length="186" mass="21390">MVERRDPNASRRFLPCKRRIPMVKHRESNALQKQKFGFCLTGTAARMISVAAPTVRLNLANQTDRVLGPFEIWVSQNDSLDEKAIKVNGLLTMHLAQVEVFSSSEFELLFPCIIKMTFGALSHVEPDCCEACGTENYRHYGVRHAYLLIHSRYLSLTWLQSNRDADLIEDWNYLWSRVLTTQNVTV</sequence>